<dbReference type="Gene3D" id="3.90.180.10">
    <property type="entry name" value="Medium-chain alcohol dehydrogenases, catalytic domain"/>
    <property type="match status" value="1"/>
</dbReference>
<evidence type="ECO:0000313" key="2">
    <source>
        <dbReference type="EMBL" id="MFD1051585.1"/>
    </source>
</evidence>
<sequence>MLGRRRFGGAVGDRAPGQVLVRVHAAGLNPTDYHHRSRGMFLGAPPFVLGWDVSGV</sequence>
<dbReference type="InterPro" id="IPR013154">
    <property type="entry name" value="ADH-like_N"/>
</dbReference>
<reference evidence="3" key="1">
    <citation type="journal article" date="2019" name="Int. J. Syst. Evol. Microbiol.">
        <title>The Global Catalogue of Microorganisms (GCM) 10K type strain sequencing project: providing services to taxonomists for standard genome sequencing and annotation.</title>
        <authorList>
            <consortium name="The Broad Institute Genomics Platform"/>
            <consortium name="The Broad Institute Genome Sequencing Center for Infectious Disease"/>
            <person name="Wu L."/>
            <person name="Ma J."/>
        </authorList>
    </citation>
    <scope>NUCLEOTIDE SEQUENCE [LARGE SCALE GENOMIC DNA]</scope>
    <source>
        <strain evidence="3">JCM 31486</strain>
    </source>
</reference>
<comment type="caution">
    <text evidence="2">The sequence shown here is derived from an EMBL/GenBank/DDBJ whole genome shotgun (WGS) entry which is preliminary data.</text>
</comment>
<dbReference type="Pfam" id="PF08240">
    <property type="entry name" value="ADH_N"/>
    <property type="match status" value="1"/>
</dbReference>
<protein>
    <submittedName>
        <fullName evidence="2">Alcohol dehydrogenase catalytic domain-containing protein</fullName>
    </submittedName>
</protein>
<feature type="non-terminal residue" evidence="2">
    <location>
        <position position="56"/>
    </location>
</feature>
<feature type="domain" description="Alcohol dehydrogenase-like N-terminal" evidence="1">
    <location>
        <begin position="16"/>
        <end position="56"/>
    </location>
</feature>
<accession>A0ABW3MLZ0</accession>
<keyword evidence="3" id="KW-1185">Reference proteome</keyword>
<organism evidence="2 3">
    <name type="scientific">Kibdelosporangium lantanae</name>
    <dbReference type="NCBI Taxonomy" id="1497396"/>
    <lineage>
        <taxon>Bacteria</taxon>
        <taxon>Bacillati</taxon>
        <taxon>Actinomycetota</taxon>
        <taxon>Actinomycetes</taxon>
        <taxon>Pseudonocardiales</taxon>
        <taxon>Pseudonocardiaceae</taxon>
        <taxon>Kibdelosporangium</taxon>
    </lineage>
</organism>
<dbReference type="SUPFAM" id="SSF50129">
    <property type="entry name" value="GroES-like"/>
    <property type="match status" value="1"/>
</dbReference>
<proteinExistence type="predicted"/>
<evidence type="ECO:0000259" key="1">
    <source>
        <dbReference type="Pfam" id="PF08240"/>
    </source>
</evidence>
<dbReference type="Proteomes" id="UP001597045">
    <property type="component" value="Unassembled WGS sequence"/>
</dbReference>
<name>A0ABW3MLZ0_9PSEU</name>
<evidence type="ECO:0000313" key="3">
    <source>
        <dbReference type="Proteomes" id="UP001597045"/>
    </source>
</evidence>
<gene>
    <name evidence="2" type="ORF">ACFQ1S_41565</name>
</gene>
<dbReference type="EMBL" id="JBHTIS010003711">
    <property type="protein sequence ID" value="MFD1051585.1"/>
    <property type="molecule type" value="Genomic_DNA"/>
</dbReference>
<dbReference type="InterPro" id="IPR011032">
    <property type="entry name" value="GroES-like_sf"/>
</dbReference>